<dbReference type="OrthoDB" id="98485at2759"/>
<evidence type="ECO:0000313" key="3">
    <source>
        <dbReference type="EMBL" id="ETO72674.1"/>
    </source>
</evidence>
<evidence type="ECO:0000256" key="2">
    <source>
        <dbReference type="SAM" id="MobiDB-lite"/>
    </source>
</evidence>
<reference evidence="3 4" key="1">
    <citation type="submission" date="2013-11" db="EMBL/GenBank/DDBJ databases">
        <title>The Genome Sequence of Phytophthora parasitica P1976.</title>
        <authorList>
            <consortium name="The Broad Institute Genomics Platform"/>
            <person name="Russ C."/>
            <person name="Tyler B."/>
            <person name="Panabieres F."/>
            <person name="Shan W."/>
            <person name="Tripathy S."/>
            <person name="Grunwald N."/>
            <person name="Machado M."/>
            <person name="Johnson C.S."/>
            <person name="Walker B."/>
            <person name="Young S."/>
            <person name="Zeng Q."/>
            <person name="Gargeya S."/>
            <person name="Fitzgerald M."/>
            <person name="Haas B."/>
            <person name="Abouelleil A."/>
            <person name="Allen A.W."/>
            <person name="Alvarado L."/>
            <person name="Arachchi H.M."/>
            <person name="Berlin A.M."/>
            <person name="Chapman S.B."/>
            <person name="Gainer-Dewar J."/>
            <person name="Goldberg J."/>
            <person name="Griggs A."/>
            <person name="Gujja S."/>
            <person name="Hansen M."/>
            <person name="Howarth C."/>
            <person name="Imamovic A."/>
            <person name="Ireland A."/>
            <person name="Larimer J."/>
            <person name="McCowan C."/>
            <person name="Murphy C."/>
            <person name="Pearson M."/>
            <person name="Poon T.W."/>
            <person name="Priest M."/>
            <person name="Roberts A."/>
            <person name="Saif S."/>
            <person name="Shea T."/>
            <person name="Sisk P."/>
            <person name="Sykes S."/>
            <person name="Wortman J."/>
            <person name="Nusbaum C."/>
            <person name="Birren B."/>
        </authorList>
    </citation>
    <scope>NUCLEOTIDE SEQUENCE [LARGE SCALE GENOMIC DNA]</scope>
    <source>
        <strain evidence="3 4">P1976</strain>
    </source>
</reference>
<feature type="region of interest" description="Disordered" evidence="2">
    <location>
        <begin position="1"/>
        <end position="34"/>
    </location>
</feature>
<comment type="caution">
    <text evidence="3">The sequence shown here is derived from an EMBL/GenBank/DDBJ whole genome shotgun (WGS) entry which is preliminary data.</text>
</comment>
<protein>
    <recommendedName>
        <fullName evidence="5">BZIP domain-containing protein</fullName>
    </recommendedName>
</protein>
<keyword evidence="1" id="KW-0175">Coiled coil</keyword>
<feature type="compositionally biased region" description="Polar residues" evidence="2">
    <location>
        <begin position="17"/>
        <end position="34"/>
    </location>
</feature>
<dbReference type="AlphaFoldDB" id="A0A081A1B3"/>
<evidence type="ECO:0008006" key="5">
    <source>
        <dbReference type="Google" id="ProtNLM"/>
    </source>
</evidence>
<evidence type="ECO:0000256" key="1">
    <source>
        <dbReference type="SAM" id="Coils"/>
    </source>
</evidence>
<dbReference type="CDD" id="cd14686">
    <property type="entry name" value="bZIP"/>
    <property type="match status" value="1"/>
</dbReference>
<name>A0A081A1B3_PHYNI</name>
<organism evidence="3 4">
    <name type="scientific">Phytophthora nicotianae P1976</name>
    <dbReference type="NCBI Taxonomy" id="1317066"/>
    <lineage>
        <taxon>Eukaryota</taxon>
        <taxon>Sar</taxon>
        <taxon>Stramenopiles</taxon>
        <taxon>Oomycota</taxon>
        <taxon>Peronosporomycetes</taxon>
        <taxon>Peronosporales</taxon>
        <taxon>Peronosporaceae</taxon>
        <taxon>Phytophthora</taxon>
    </lineage>
</organism>
<dbReference type="EMBL" id="ANJA01002043">
    <property type="protein sequence ID" value="ETO72674.1"/>
    <property type="molecule type" value="Genomic_DNA"/>
</dbReference>
<sequence>MRGVTEHLVSPPPLTHSFASPSVRTTLSPRNSTTTSFNLSASNLPLSKGEIDAHTDTDQAFPGHPSLEALLMVRSKLLDGGNVAAPMAYVENPSQATRLAGHKRLPSLAWCVGSAAVTEEDRAQAAAQVEETSARSQDAIDIELRRERNRAHQARYKMKQLNKMASLEDSVQVLKKEIQDLNIQHQVISFRASASHTRWGVTAEYFRLFRNGLKASLEMERPSTSEIVVPVVSQVQRDFLQTAMAPDVVGVIDYGVEALLHNWKLITLCTPDIDIQLVRLEDGPGDSIVAITKGSYTITEDTLRFAFPHLVNGNEVDAWLASRLFGQRLVTTGCTKILWDEEAGRVASIQYTADILMPMLQLLGNLEDVSRVFSSSARLNTESRFVLS</sequence>
<dbReference type="Proteomes" id="UP000028582">
    <property type="component" value="Unassembled WGS sequence"/>
</dbReference>
<gene>
    <name evidence="3" type="ORF">F444_11317</name>
</gene>
<feature type="coiled-coil region" evidence="1">
    <location>
        <begin position="144"/>
        <end position="184"/>
    </location>
</feature>
<accession>A0A081A1B3</accession>
<proteinExistence type="predicted"/>
<evidence type="ECO:0000313" key="4">
    <source>
        <dbReference type="Proteomes" id="UP000028582"/>
    </source>
</evidence>